<dbReference type="GO" id="GO:0000156">
    <property type="term" value="F:phosphorelay response regulator activity"/>
    <property type="evidence" value="ECO:0007669"/>
    <property type="project" value="TreeGrafter"/>
</dbReference>
<dbReference type="SMART" id="SM00862">
    <property type="entry name" value="Trans_reg_C"/>
    <property type="match status" value="1"/>
</dbReference>
<dbReference type="Gene3D" id="3.40.50.2300">
    <property type="match status" value="1"/>
</dbReference>
<dbReference type="SUPFAM" id="SSF52172">
    <property type="entry name" value="CheY-like"/>
    <property type="match status" value="1"/>
</dbReference>
<dbReference type="Pfam" id="PF00072">
    <property type="entry name" value="Response_reg"/>
    <property type="match status" value="1"/>
</dbReference>
<dbReference type="FunFam" id="3.40.50.2300:FF:000001">
    <property type="entry name" value="DNA-binding response regulator PhoB"/>
    <property type="match status" value="1"/>
</dbReference>
<reference evidence="10 11" key="1">
    <citation type="journal article" date="2019" name="Appl. Microbiol. Biotechnol.">
        <title>Differential efficiency of wild type rhizogenic strains for rol gene transformation of plants.</title>
        <authorList>
            <person name="Desmet S."/>
            <person name="De Keyser E."/>
            <person name="Van Vaerenbergh J."/>
            <person name="Baeyen S."/>
            <person name="Van Huylenbroeck J."/>
            <person name="Geelen D."/>
            <person name="Dhooghe E."/>
        </authorList>
    </citation>
    <scope>NUCLEOTIDE SEQUENCE [LARGE SCALE GENOMIC DNA]</scope>
    <source>
        <strain evidence="10 11">B 4.1</strain>
    </source>
</reference>
<evidence type="ECO:0000259" key="9">
    <source>
        <dbReference type="PROSITE" id="PS51755"/>
    </source>
</evidence>
<dbReference type="Gene3D" id="6.10.250.690">
    <property type="match status" value="1"/>
</dbReference>
<dbReference type="GO" id="GO:0005829">
    <property type="term" value="C:cytosol"/>
    <property type="evidence" value="ECO:0007669"/>
    <property type="project" value="TreeGrafter"/>
</dbReference>
<evidence type="ECO:0000259" key="8">
    <source>
        <dbReference type="PROSITE" id="PS50110"/>
    </source>
</evidence>
<comment type="caution">
    <text evidence="10">The sequence shown here is derived from an EMBL/GenBank/DDBJ whole genome shotgun (WGS) entry which is preliminary data.</text>
</comment>
<dbReference type="SMART" id="SM00448">
    <property type="entry name" value="REC"/>
    <property type="match status" value="1"/>
</dbReference>
<feature type="domain" description="OmpR/PhoB-type" evidence="9">
    <location>
        <begin position="166"/>
        <end position="265"/>
    </location>
</feature>
<dbReference type="AlphaFoldDB" id="A0AA95AGR5"/>
<feature type="domain" description="Response regulatory" evidence="8">
    <location>
        <begin position="39"/>
        <end position="153"/>
    </location>
</feature>
<feature type="DNA-binding region" description="OmpR/PhoB-type" evidence="7">
    <location>
        <begin position="166"/>
        <end position="265"/>
    </location>
</feature>
<dbReference type="EMBL" id="SGOB01000006">
    <property type="protein sequence ID" value="TRA86039.1"/>
    <property type="molecule type" value="Genomic_DNA"/>
</dbReference>
<dbReference type="SUPFAM" id="SSF46894">
    <property type="entry name" value="C-terminal effector domain of the bipartite response regulators"/>
    <property type="match status" value="1"/>
</dbReference>
<dbReference type="Gene3D" id="1.10.10.10">
    <property type="entry name" value="Winged helix-like DNA-binding domain superfamily/Winged helix DNA-binding domain"/>
    <property type="match status" value="1"/>
</dbReference>
<dbReference type="InterPro" id="IPR001867">
    <property type="entry name" value="OmpR/PhoB-type_DNA-bd"/>
</dbReference>
<dbReference type="PANTHER" id="PTHR48111">
    <property type="entry name" value="REGULATOR OF RPOS"/>
    <property type="match status" value="1"/>
</dbReference>
<evidence type="ECO:0000256" key="3">
    <source>
        <dbReference type="ARBA" id="ARBA00023015"/>
    </source>
</evidence>
<evidence type="ECO:0000256" key="2">
    <source>
        <dbReference type="ARBA" id="ARBA00023012"/>
    </source>
</evidence>
<gene>
    <name evidence="10" type="ORF">EXN24_22545</name>
</gene>
<dbReference type="PROSITE" id="PS51755">
    <property type="entry name" value="OMPR_PHOB"/>
    <property type="match status" value="1"/>
</dbReference>
<name>A0AA95AGR5_RHIRH</name>
<dbReference type="GO" id="GO:0032993">
    <property type="term" value="C:protein-DNA complex"/>
    <property type="evidence" value="ECO:0007669"/>
    <property type="project" value="TreeGrafter"/>
</dbReference>
<dbReference type="InterPro" id="IPR036388">
    <property type="entry name" value="WH-like_DNA-bd_sf"/>
</dbReference>
<feature type="modified residue" description="4-aspartylphosphate" evidence="6">
    <location>
        <position position="88"/>
    </location>
</feature>
<keyword evidence="3" id="KW-0805">Transcription regulation</keyword>
<evidence type="ECO:0000256" key="6">
    <source>
        <dbReference type="PROSITE-ProRule" id="PRU00169"/>
    </source>
</evidence>
<protein>
    <submittedName>
        <fullName evidence="10">Response regulator transcription factor</fullName>
    </submittedName>
</protein>
<proteinExistence type="predicted"/>
<organism evidence="10 11">
    <name type="scientific">Rhizobium rhizogenes</name>
    <name type="common">Agrobacterium rhizogenes</name>
    <dbReference type="NCBI Taxonomy" id="359"/>
    <lineage>
        <taxon>Bacteria</taxon>
        <taxon>Pseudomonadati</taxon>
        <taxon>Pseudomonadota</taxon>
        <taxon>Alphaproteobacteria</taxon>
        <taxon>Hyphomicrobiales</taxon>
        <taxon>Rhizobiaceae</taxon>
        <taxon>Rhizobium/Agrobacterium group</taxon>
        <taxon>Rhizobium</taxon>
    </lineage>
</organism>
<evidence type="ECO:0000256" key="5">
    <source>
        <dbReference type="ARBA" id="ARBA00023163"/>
    </source>
</evidence>
<dbReference type="InterPro" id="IPR001789">
    <property type="entry name" value="Sig_transdc_resp-reg_receiver"/>
</dbReference>
<dbReference type="CDD" id="cd00383">
    <property type="entry name" value="trans_reg_C"/>
    <property type="match status" value="1"/>
</dbReference>
<keyword evidence="5" id="KW-0804">Transcription</keyword>
<dbReference type="Pfam" id="PF00486">
    <property type="entry name" value="Trans_reg_C"/>
    <property type="match status" value="1"/>
</dbReference>
<dbReference type="Proteomes" id="UP000320858">
    <property type="component" value="Unassembled WGS sequence"/>
</dbReference>
<dbReference type="GO" id="GO:0000976">
    <property type="term" value="F:transcription cis-regulatory region binding"/>
    <property type="evidence" value="ECO:0007669"/>
    <property type="project" value="TreeGrafter"/>
</dbReference>
<evidence type="ECO:0000256" key="7">
    <source>
        <dbReference type="PROSITE-ProRule" id="PRU01091"/>
    </source>
</evidence>
<dbReference type="GO" id="GO:0006355">
    <property type="term" value="P:regulation of DNA-templated transcription"/>
    <property type="evidence" value="ECO:0007669"/>
    <property type="project" value="InterPro"/>
</dbReference>
<evidence type="ECO:0000256" key="4">
    <source>
        <dbReference type="ARBA" id="ARBA00023125"/>
    </source>
</evidence>
<dbReference type="InterPro" id="IPR039420">
    <property type="entry name" value="WalR-like"/>
</dbReference>
<keyword evidence="1 6" id="KW-0597">Phosphoprotein</keyword>
<dbReference type="PROSITE" id="PS50110">
    <property type="entry name" value="RESPONSE_REGULATORY"/>
    <property type="match status" value="1"/>
</dbReference>
<keyword evidence="4 7" id="KW-0238">DNA-binding</keyword>
<accession>A0AA95AGR5</accession>
<keyword evidence="2" id="KW-0902">Two-component regulatory system</keyword>
<evidence type="ECO:0000313" key="11">
    <source>
        <dbReference type="Proteomes" id="UP000320858"/>
    </source>
</evidence>
<evidence type="ECO:0000313" key="10">
    <source>
        <dbReference type="EMBL" id="TRA86039.1"/>
    </source>
</evidence>
<evidence type="ECO:0000256" key="1">
    <source>
        <dbReference type="ARBA" id="ARBA00022553"/>
    </source>
</evidence>
<dbReference type="InterPro" id="IPR016032">
    <property type="entry name" value="Sig_transdc_resp-reg_C-effctor"/>
</dbReference>
<sequence>MLPERPQQAFVAKIRRFFAPLMYSGIKRLDDMATVSVTHILIVDDDPEIRTLLAKYLGSQGFRVSMAADRREFEEQFACSDPDLIVLDVMLPDGSGLDICRDLQGRRPRTPVILLTALKEDVDRIVGLEIGADDYLGKPFNPRELTARIKAVLRRAVPQEVPRGSSTAYGFSDFTADPEQRSVIHASGERIELTGAEFDLLKVFLDRPGRLLSRDQLLDLTQGKDRGPFDRSVDVLMSRLRKKLETDARAPIFKTVRNGGYQMTVQVRTLPVHR</sequence>
<dbReference type="PANTHER" id="PTHR48111:SF4">
    <property type="entry name" value="DNA-BINDING DUAL TRANSCRIPTIONAL REGULATOR OMPR"/>
    <property type="match status" value="1"/>
</dbReference>
<dbReference type="InterPro" id="IPR011006">
    <property type="entry name" value="CheY-like_superfamily"/>
</dbReference>